<name>A0ABQ5ZUZ8_9HYPH</name>
<dbReference type="SUPFAM" id="SSF54637">
    <property type="entry name" value="Thioesterase/thiol ester dehydrase-isomerase"/>
    <property type="match status" value="1"/>
</dbReference>
<protein>
    <submittedName>
        <fullName evidence="1">Uncharacterized protein</fullName>
    </submittedName>
</protein>
<sequence length="156" mass="17538">MRLRVISTCADLQALLAKDLGPGAWSQISEEQARRFEAARRAGPHDTGRRCTKSRPALVDGALLLSLLGRLRASIEDLRFEFPSRMNLLYGFDDVRFSDPVPAPVMIRLFLRIIDVKLLEPGTIHVVYAHRLETSEGLTILEANAINRIYLQEQAV</sequence>
<comment type="caution">
    <text evidence="1">The sequence shown here is derived from an EMBL/GenBank/DDBJ whole genome shotgun (WGS) entry which is preliminary data.</text>
</comment>
<dbReference type="Proteomes" id="UP001156702">
    <property type="component" value="Unassembled WGS sequence"/>
</dbReference>
<reference evidence="2" key="1">
    <citation type="journal article" date="2019" name="Int. J. Syst. Evol. Microbiol.">
        <title>The Global Catalogue of Microorganisms (GCM) 10K type strain sequencing project: providing services to taxonomists for standard genome sequencing and annotation.</title>
        <authorList>
            <consortium name="The Broad Institute Genomics Platform"/>
            <consortium name="The Broad Institute Genome Sequencing Center for Infectious Disease"/>
            <person name="Wu L."/>
            <person name="Ma J."/>
        </authorList>
    </citation>
    <scope>NUCLEOTIDE SEQUENCE [LARGE SCALE GENOMIC DNA]</scope>
    <source>
        <strain evidence="2">NBRC 102122</strain>
    </source>
</reference>
<gene>
    <name evidence="1" type="ORF">GCM10007923_57340</name>
</gene>
<dbReference type="RefSeq" id="WP_244766398.1">
    <property type="nucleotide sequence ID" value="NZ_BSOP01000051.1"/>
</dbReference>
<proteinExistence type="predicted"/>
<dbReference type="InterPro" id="IPR029069">
    <property type="entry name" value="HotDog_dom_sf"/>
</dbReference>
<dbReference type="EMBL" id="BSOP01000051">
    <property type="protein sequence ID" value="GLR54517.1"/>
    <property type="molecule type" value="Genomic_DNA"/>
</dbReference>
<evidence type="ECO:0000313" key="1">
    <source>
        <dbReference type="EMBL" id="GLR54517.1"/>
    </source>
</evidence>
<keyword evidence="2" id="KW-1185">Reference proteome</keyword>
<organism evidence="1 2">
    <name type="scientific">Shinella yambaruensis</name>
    <dbReference type="NCBI Taxonomy" id="415996"/>
    <lineage>
        <taxon>Bacteria</taxon>
        <taxon>Pseudomonadati</taxon>
        <taxon>Pseudomonadota</taxon>
        <taxon>Alphaproteobacteria</taxon>
        <taxon>Hyphomicrobiales</taxon>
        <taxon>Rhizobiaceae</taxon>
        <taxon>Shinella</taxon>
    </lineage>
</organism>
<dbReference type="Gene3D" id="3.10.129.10">
    <property type="entry name" value="Hotdog Thioesterase"/>
    <property type="match status" value="1"/>
</dbReference>
<evidence type="ECO:0000313" key="2">
    <source>
        <dbReference type="Proteomes" id="UP001156702"/>
    </source>
</evidence>
<accession>A0ABQ5ZUZ8</accession>